<feature type="transmembrane region" description="Helical" evidence="1">
    <location>
        <begin position="178"/>
        <end position="202"/>
    </location>
</feature>
<organism evidence="2 3">
    <name type="scientific">Rhizoctonia solani</name>
    <dbReference type="NCBI Taxonomy" id="456999"/>
    <lineage>
        <taxon>Eukaryota</taxon>
        <taxon>Fungi</taxon>
        <taxon>Dikarya</taxon>
        <taxon>Basidiomycota</taxon>
        <taxon>Agaricomycotina</taxon>
        <taxon>Agaricomycetes</taxon>
        <taxon>Cantharellales</taxon>
        <taxon>Ceratobasidiaceae</taxon>
        <taxon>Rhizoctonia</taxon>
    </lineage>
</organism>
<protein>
    <submittedName>
        <fullName evidence="2">Putative mRNA-capping enzyme</fullName>
    </submittedName>
</protein>
<accession>A0A0K6FPV6</accession>
<keyword evidence="1" id="KW-1133">Transmembrane helix</keyword>
<feature type="transmembrane region" description="Helical" evidence="1">
    <location>
        <begin position="23"/>
        <end position="45"/>
    </location>
</feature>
<reference evidence="2 3" key="1">
    <citation type="submission" date="2015-07" db="EMBL/GenBank/DDBJ databases">
        <authorList>
            <person name="Noorani M."/>
        </authorList>
    </citation>
    <scope>NUCLEOTIDE SEQUENCE [LARGE SCALE GENOMIC DNA]</scope>
    <source>
        <strain evidence="2">BBA 69670</strain>
    </source>
</reference>
<evidence type="ECO:0000313" key="3">
    <source>
        <dbReference type="Proteomes" id="UP000044841"/>
    </source>
</evidence>
<evidence type="ECO:0000313" key="2">
    <source>
        <dbReference type="EMBL" id="CUA68300.1"/>
    </source>
</evidence>
<sequence length="874" mass="98490">MSDSVQTAWVSRPIGGIPASVDLAPSIVFAVLYALLLPHIIYNFFFSKPRAWNVIQISTVIFAVERVAWCIIRAVQAAYPEKRASGGLMSYVQTTVGLGFIGISADVIKLLRSTLVNTTLPENGASKDRRVARKCYRYFCLFYELAFLGSIIPGTIAGGNYSSARFNQAQADQSMDQLIASTAVALGLQALTVFICIVAAFTIKEVNRMRCFELAGLTLLIMPVPIYRLCVLGIRTIDVFIPLAPSARILFYIFHLAPEWICVSILLGTNVRARFGTGKWGDYELGEKGREKRLKKAEEEAKQLQRSPANGPYTTIRQWEDAGASLVTAIGDYMDLCLTLTPNHLGEDIKANDIAARIDPTIKAVFEQLTKLGPTALKMRNKLVSPLLQLPEEIISMIFQHYIFDPDNPRLPRTSSVIREVREIHYRLDALIQVCSSWKDIVMAKGLFWSVTPVLYGFFSLECTLKRAGQSKLYLAAADDIVETPKLLPQVLAEYGSRFWAINIEVRDSHLIKGAMRQISRQGTTGSLTELSIRWDKAHNASPALPTDEFDYIFPRSHSEQTSFTNMMGSLTAFRISGIQFHWDTIVFSTRLVELRIDNITLGYDDAIVSFLRTLSSASELRDLKLISVATLHRPSAAHNTGTPAPIEFPKLQSLLLQNMYFNTLKLLLPAFTRARHCLTLFLTGLCLKVNMLEGDRLEGGQEQQSELDRATDLCATLKPLSLDTLTLGENNLATVWLKGKAFRILLEGLPTLKTLKLHNWIFEAWDWQDLTRPRAAQENPEEHHFAALQNLYIISASVRNFYLKHFEEMVLSHPLQRVVLGGVSQKLTSTRTYEKSLENSECVEWTRNNVPEFEFVDDESLFPEFGWARWRLW</sequence>
<keyword evidence="1" id="KW-0472">Membrane</keyword>
<feature type="transmembrane region" description="Helical" evidence="1">
    <location>
        <begin position="214"/>
        <end position="237"/>
    </location>
</feature>
<proteinExistence type="predicted"/>
<keyword evidence="3" id="KW-1185">Reference proteome</keyword>
<dbReference type="AlphaFoldDB" id="A0A0K6FPV6"/>
<gene>
    <name evidence="2" type="ORF">RSOLAG22IIIB_07828</name>
</gene>
<name>A0A0K6FPV6_9AGAM</name>
<evidence type="ECO:0000256" key="1">
    <source>
        <dbReference type="SAM" id="Phobius"/>
    </source>
</evidence>
<feature type="transmembrane region" description="Helical" evidence="1">
    <location>
        <begin position="136"/>
        <end position="158"/>
    </location>
</feature>
<dbReference type="Proteomes" id="UP000044841">
    <property type="component" value="Unassembled WGS sequence"/>
</dbReference>
<dbReference type="EMBL" id="CYGV01000380">
    <property type="protein sequence ID" value="CUA68300.1"/>
    <property type="molecule type" value="Genomic_DNA"/>
</dbReference>
<keyword evidence="1" id="KW-0812">Transmembrane</keyword>